<accession>A0A7T4EHM3</accession>
<name>A0A7T4EHM3_9CORY</name>
<dbReference type="GeneID" id="92760563"/>
<dbReference type="RefSeq" id="WP_005389366.1">
    <property type="nucleotide sequence ID" value="NZ_CP066007.1"/>
</dbReference>
<proteinExistence type="predicted"/>
<dbReference type="EMBL" id="CP066007">
    <property type="protein sequence ID" value="QQB47563.1"/>
    <property type="molecule type" value="Genomic_DNA"/>
</dbReference>
<protein>
    <submittedName>
        <fullName evidence="2">Uncharacterized protein</fullName>
    </submittedName>
</protein>
<evidence type="ECO:0000313" key="2">
    <source>
        <dbReference type="EMBL" id="QQB47563.1"/>
    </source>
</evidence>
<dbReference type="OrthoDB" id="4412344at2"/>
<gene>
    <name evidence="2" type="ORF">I6I10_06740</name>
    <name evidence="3" type="ORF">I6J21_08735</name>
</gene>
<feature type="region of interest" description="Disordered" evidence="1">
    <location>
        <begin position="44"/>
        <end position="79"/>
    </location>
</feature>
<reference evidence="2 4" key="1">
    <citation type="submission" date="2020-12" db="EMBL/GenBank/DDBJ databases">
        <title>FDA dAtabase for Regulatory Grade micrObial Sequences (FDA-ARGOS): Supporting development and validation of Infectious Disease Dx tests.</title>
        <authorList>
            <person name="Sproer C."/>
            <person name="Gronow S."/>
            <person name="Severitt S."/>
            <person name="Schroder I."/>
            <person name="Tallon L."/>
            <person name="Sadzewicz L."/>
            <person name="Zhao X."/>
            <person name="Boylan J."/>
            <person name="Ott S."/>
            <person name="Bowen H."/>
            <person name="Vavikolanu K."/>
            <person name="Mehta A."/>
            <person name="Aluvathingal J."/>
            <person name="Nadendla S."/>
            <person name="Lowell S."/>
            <person name="Myers T."/>
            <person name="Yan Y."/>
            <person name="Sichtig H."/>
        </authorList>
    </citation>
    <scope>NUCLEOTIDE SEQUENCE [LARGE SCALE GENOMIC DNA]</scope>
    <source>
        <strain evidence="2 4">FDAARGOS_1053</strain>
        <strain evidence="3">FDAARGOS_1191</strain>
    </source>
</reference>
<organism evidence="2 4">
    <name type="scientific">Corynebacterium glucuronolyticum</name>
    <dbReference type="NCBI Taxonomy" id="39791"/>
    <lineage>
        <taxon>Bacteria</taxon>
        <taxon>Bacillati</taxon>
        <taxon>Actinomycetota</taxon>
        <taxon>Actinomycetes</taxon>
        <taxon>Mycobacteriales</taxon>
        <taxon>Corynebacteriaceae</taxon>
        <taxon>Corynebacterium</taxon>
    </lineage>
</organism>
<evidence type="ECO:0000313" key="4">
    <source>
        <dbReference type="Proteomes" id="UP000596145"/>
    </source>
</evidence>
<dbReference type="Proteomes" id="UP000617681">
    <property type="component" value="Chromosome"/>
</dbReference>
<dbReference type="EMBL" id="CP069534">
    <property type="protein sequence ID" value="QRP69885.1"/>
    <property type="molecule type" value="Genomic_DNA"/>
</dbReference>
<dbReference type="Proteomes" id="UP000596145">
    <property type="component" value="Chromosome"/>
</dbReference>
<dbReference type="AlphaFoldDB" id="A0A7T4EHM3"/>
<evidence type="ECO:0000256" key="1">
    <source>
        <dbReference type="SAM" id="MobiDB-lite"/>
    </source>
</evidence>
<sequence length="95" mass="10180">MALTFSINLDDATFADLSSLVDAARSSGVAADTRVRLEGQTLTLTVEPTSPAPAPRPRRHDSQHTEPAPSTPQFDAGPLKDAVRQVLTDTILNNR</sequence>
<evidence type="ECO:0000313" key="3">
    <source>
        <dbReference type="EMBL" id="QRP69885.1"/>
    </source>
</evidence>